<comment type="caution">
    <text evidence="2">The sequence shown here is derived from an EMBL/GenBank/DDBJ whole genome shotgun (WGS) entry which is preliminary data.</text>
</comment>
<feature type="compositionally biased region" description="Polar residues" evidence="1">
    <location>
        <begin position="55"/>
        <end position="72"/>
    </location>
</feature>
<dbReference type="Proteomes" id="UP000310158">
    <property type="component" value="Unassembled WGS sequence"/>
</dbReference>
<evidence type="ECO:0000313" key="2">
    <source>
        <dbReference type="EMBL" id="THH20459.1"/>
    </source>
</evidence>
<evidence type="ECO:0000313" key="3">
    <source>
        <dbReference type="Proteomes" id="UP000310158"/>
    </source>
</evidence>
<keyword evidence="3" id="KW-1185">Reference proteome</keyword>
<dbReference type="AlphaFoldDB" id="A0A4S4M5K9"/>
<protein>
    <submittedName>
        <fullName evidence="2">Uncharacterized protein</fullName>
    </submittedName>
</protein>
<proteinExistence type="predicted"/>
<feature type="compositionally biased region" description="Low complexity" evidence="1">
    <location>
        <begin position="73"/>
        <end position="82"/>
    </location>
</feature>
<feature type="region of interest" description="Disordered" evidence="1">
    <location>
        <begin position="53"/>
        <end position="97"/>
    </location>
</feature>
<sequence>MLIFQYTLCCFARLDRGAVPGGGAVCKLCGCHCKNGFNDDDDFDDFDHRSLAEQPVSTQPSTEPKTMSTQSGAPSAAVPPVAETGPSRDIAPQEPQS</sequence>
<organism evidence="2 3">
    <name type="scientific">Bondarzewia mesenterica</name>
    <dbReference type="NCBI Taxonomy" id="1095465"/>
    <lineage>
        <taxon>Eukaryota</taxon>
        <taxon>Fungi</taxon>
        <taxon>Dikarya</taxon>
        <taxon>Basidiomycota</taxon>
        <taxon>Agaricomycotina</taxon>
        <taxon>Agaricomycetes</taxon>
        <taxon>Russulales</taxon>
        <taxon>Bondarzewiaceae</taxon>
        <taxon>Bondarzewia</taxon>
    </lineage>
</organism>
<evidence type="ECO:0000256" key="1">
    <source>
        <dbReference type="SAM" id="MobiDB-lite"/>
    </source>
</evidence>
<dbReference type="EMBL" id="SGPL01000021">
    <property type="protein sequence ID" value="THH20459.1"/>
    <property type="molecule type" value="Genomic_DNA"/>
</dbReference>
<name>A0A4S4M5K9_9AGAM</name>
<accession>A0A4S4M5K9</accession>
<gene>
    <name evidence="2" type="ORF">EW146_g907</name>
</gene>
<reference evidence="2 3" key="1">
    <citation type="submission" date="2019-02" db="EMBL/GenBank/DDBJ databases">
        <title>Genome sequencing of the rare red list fungi Bondarzewia mesenterica.</title>
        <authorList>
            <person name="Buettner E."/>
            <person name="Kellner H."/>
        </authorList>
    </citation>
    <scope>NUCLEOTIDE SEQUENCE [LARGE SCALE GENOMIC DNA]</scope>
    <source>
        <strain evidence="2 3">DSM 108281</strain>
    </source>
</reference>